<feature type="coiled-coil region" evidence="3">
    <location>
        <begin position="508"/>
        <end position="535"/>
    </location>
</feature>
<protein>
    <submittedName>
        <fullName evidence="7">Fumarate reductase/succinate dehydrogenase flavoprotein subunit</fullName>
    </submittedName>
</protein>
<evidence type="ECO:0000259" key="6">
    <source>
        <dbReference type="Pfam" id="PF02910"/>
    </source>
</evidence>
<name>A0ABN3SVH3_9ACTN</name>
<dbReference type="InterPro" id="IPR037099">
    <property type="entry name" value="Fum_R/Succ_DH_flav-like_C_sf"/>
</dbReference>
<dbReference type="SUPFAM" id="SSF56425">
    <property type="entry name" value="Succinate dehydrogenase/fumarate reductase flavoprotein, catalytic domain"/>
    <property type="match status" value="1"/>
</dbReference>
<organism evidence="7 8">
    <name type="scientific">Streptomyces violaceolatus</name>
    <dbReference type="NCBI Taxonomy" id="67378"/>
    <lineage>
        <taxon>Bacteria</taxon>
        <taxon>Bacillati</taxon>
        <taxon>Actinomycetota</taxon>
        <taxon>Actinomycetes</taxon>
        <taxon>Kitasatosporales</taxon>
        <taxon>Streptomycetaceae</taxon>
        <taxon>Streptomyces</taxon>
        <taxon>Streptomyces violaceoruber group</taxon>
    </lineage>
</organism>
<sequence>MSVVDRQEWDVVVVGAGGAGLRAAVEARERGARTAVICKSLFGKAHTVMAEGGIAASMGNVNSGDNWQVHFRDTMRGGKFLNQWRMAELHAQEAPQRVWELETWGALFDRTKDGRISQRNFGGHEYPRLAHVGDRTGLELIRTLQQKIVSLQQEDFRETGDHESRLKVFQECTVTRVLQEDRKVSGVFGYERESGRFFVLQAPSVVIATGGIGKSFKVTSNSWEYTGDGHALALLAGAPLLNMEFVQFHPTGMVWPPSVKGILVTESVRGDGGVLRNSEGRRFMFDYVPDVFKEKYAESEAEGDRWYDDPDHNRRPPELLPRDEVARAINAEVKEGRGSPHGGVFLDVSTRMPAEVIRRRLPSMYHQFKELADVDITAEAMEVGPTCHYVMGGIAVDSDTAAARGVPGLFAAGEVAGGMHGSNRLGGNSLSDLLVFGRRAGRYAAEYAAGRTEEGTRARVDDAQVDAAAAEALRPFSAEAQEPGAGPPENPYTLHQELQQTMNDLVGIIRREAEMKQALEKLAELRVRARRAGVEGHRQFNPGWHLALDLRNMLLVSECVARAALERTESRGGHTREDHPSMDRRWRPANLLCSLADPAGEAAGEAAATDPERGRIALERQTTEPIRPDLLALFDKEELVKYLADEELEGRSE</sequence>
<dbReference type="PANTHER" id="PTHR11632:SF51">
    <property type="entry name" value="SUCCINATE DEHYDROGENASE [UBIQUINONE] FLAVOPROTEIN SUBUNIT, MITOCHONDRIAL"/>
    <property type="match status" value="1"/>
</dbReference>
<dbReference type="RefSeq" id="WP_030869514.1">
    <property type="nucleotide sequence ID" value="NZ_BAAASK010000009.1"/>
</dbReference>
<accession>A0ABN3SVH3</accession>
<dbReference type="InterPro" id="IPR036188">
    <property type="entry name" value="FAD/NAD-bd_sf"/>
</dbReference>
<dbReference type="InterPro" id="IPR027477">
    <property type="entry name" value="Succ_DH/fumarate_Rdtase_cat_sf"/>
</dbReference>
<evidence type="ECO:0000313" key="8">
    <source>
        <dbReference type="Proteomes" id="UP001499989"/>
    </source>
</evidence>
<dbReference type="SUPFAM" id="SSF46977">
    <property type="entry name" value="Succinate dehydrogenase/fumarate reductase flavoprotein C-terminal domain"/>
    <property type="match status" value="1"/>
</dbReference>
<dbReference type="InterPro" id="IPR015939">
    <property type="entry name" value="Fum_Rdtase/Succ_DH_flav-like_C"/>
</dbReference>
<dbReference type="Pfam" id="PF00890">
    <property type="entry name" value="FAD_binding_2"/>
    <property type="match status" value="1"/>
</dbReference>
<dbReference type="EMBL" id="BAAASK010000009">
    <property type="protein sequence ID" value="GAA2685695.1"/>
    <property type="molecule type" value="Genomic_DNA"/>
</dbReference>
<dbReference type="PRINTS" id="PR00368">
    <property type="entry name" value="FADPNR"/>
</dbReference>
<evidence type="ECO:0000313" key="7">
    <source>
        <dbReference type="EMBL" id="GAA2685695.1"/>
    </source>
</evidence>
<feature type="compositionally biased region" description="Basic and acidic residues" evidence="4">
    <location>
        <begin position="610"/>
        <end position="621"/>
    </location>
</feature>
<dbReference type="Pfam" id="PF02910">
    <property type="entry name" value="Succ_DH_flav_C"/>
    <property type="match status" value="1"/>
</dbReference>
<dbReference type="Gene3D" id="1.20.58.100">
    <property type="entry name" value="Fumarate reductase/succinate dehydrogenase flavoprotein-like, C-terminal domain"/>
    <property type="match status" value="1"/>
</dbReference>
<keyword evidence="8" id="KW-1185">Reference proteome</keyword>
<feature type="domain" description="FAD-dependent oxidoreductase 2 FAD-binding" evidence="5">
    <location>
        <begin position="10"/>
        <end position="430"/>
    </location>
</feature>
<proteinExistence type="predicted"/>
<evidence type="ECO:0000256" key="3">
    <source>
        <dbReference type="SAM" id="Coils"/>
    </source>
</evidence>
<evidence type="ECO:0000256" key="2">
    <source>
        <dbReference type="ARBA" id="ARBA00023002"/>
    </source>
</evidence>
<dbReference type="Proteomes" id="UP001499989">
    <property type="component" value="Unassembled WGS sequence"/>
</dbReference>
<keyword evidence="1" id="KW-0285">Flavoprotein</keyword>
<keyword evidence="2" id="KW-0560">Oxidoreductase</keyword>
<evidence type="ECO:0000259" key="5">
    <source>
        <dbReference type="Pfam" id="PF00890"/>
    </source>
</evidence>
<gene>
    <name evidence="7" type="ORF">GCM10010310_37880</name>
</gene>
<dbReference type="SUPFAM" id="SSF51905">
    <property type="entry name" value="FAD/NAD(P)-binding domain"/>
    <property type="match status" value="1"/>
</dbReference>
<dbReference type="PANTHER" id="PTHR11632">
    <property type="entry name" value="SUCCINATE DEHYDROGENASE 2 FLAVOPROTEIN SUBUNIT"/>
    <property type="match status" value="1"/>
</dbReference>
<evidence type="ECO:0000256" key="4">
    <source>
        <dbReference type="SAM" id="MobiDB-lite"/>
    </source>
</evidence>
<dbReference type="InterPro" id="IPR003953">
    <property type="entry name" value="FAD-dep_OxRdtase_2_FAD-bd"/>
</dbReference>
<keyword evidence="3" id="KW-0175">Coiled coil</keyword>
<feature type="domain" description="Fumarate reductase/succinate dehydrogenase flavoprotein-like C-terminal" evidence="6">
    <location>
        <begin position="495"/>
        <end position="588"/>
    </location>
</feature>
<evidence type="ECO:0000256" key="1">
    <source>
        <dbReference type="ARBA" id="ARBA00022630"/>
    </source>
</evidence>
<feature type="region of interest" description="Disordered" evidence="4">
    <location>
        <begin position="600"/>
        <end position="621"/>
    </location>
</feature>
<reference evidence="7 8" key="1">
    <citation type="journal article" date="2019" name="Int. J. Syst. Evol. Microbiol.">
        <title>The Global Catalogue of Microorganisms (GCM) 10K type strain sequencing project: providing services to taxonomists for standard genome sequencing and annotation.</title>
        <authorList>
            <consortium name="The Broad Institute Genomics Platform"/>
            <consortium name="The Broad Institute Genome Sequencing Center for Infectious Disease"/>
            <person name="Wu L."/>
            <person name="Ma J."/>
        </authorList>
    </citation>
    <scope>NUCLEOTIDE SEQUENCE [LARGE SCALE GENOMIC DNA]</scope>
    <source>
        <strain evidence="7 8">JCM 4531</strain>
    </source>
</reference>
<dbReference type="Gene3D" id="3.50.50.60">
    <property type="entry name" value="FAD/NAD(P)-binding domain"/>
    <property type="match status" value="1"/>
</dbReference>
<dbReference type="PIRSF" id="PIRSF000171">
    <property type="entry name" value="SDHA_APRA_LASPO"/>
    <property type="match status" value="1"/>
</dbReference>
<dbReference type="InterPro" id="IPR030664">
    <property type="entry name" value="SdhA/FrdA/AprA"/>
</dbReference>
<dbReference type="Gene3D" id="3.90.700.10">
    <property type="entry name" value="Succinate dehydrogenase/fumarate reductase flavoprotein, catalytic domain"/>
    <property type="match status" value="1"/>
</dbReference>
<dbReference type="NCBIfam" id="NF005866">
    <property type="entry name" value="PRK07803.1"/>
    <property type="match status" value="1"/>
</dbReference>
<comment type="caution">
    <text evidence="7">The sequence shown here is derived from an EMBL/GenBank/DDBJ whole genome shotgun (WGS) entry which is preliminary data.</text>
</comment>